<dbReference type="AlphaFoldDB" id="E9IVK9"/>
<reference evidence="1" key="1">
    <citation type="journal article" date="2011" name="Proc. Natl. Acad. Sci. U.S.A.">
        <title>The genome of the fire ant Solenopsis invicta.</title>
        <authorList>
            <person name="Wurm Y."/>
            <person name="Wang J."/>
            <person name="Riba-Grognuz O."/>
            <person name="Corona M."/>
            <person name="Nygaard S."/>
            <person name="Hunt B.G."/>
            <person name="Ingram K.K."/>
            <person name="Falquet L."/>
            <person name="Nipitwattanaphon M."/>
            <person name="Gotzek D."/>
            <person name="Dijkstra M.B."/>
            <person name="Oettler J."/>
            <person name="Comtesse F."/>
            <person name="Shih C.J."/>
            <person name="Wu W.J."/>
            <person name="Yang C.C."/>
            <person name="Thomas J."/>
            <person name="Beaudoing E."/>
            <person name="Pradervand S."/>
            <person name="Flegel V."/>
            <person name="Cook E.D."/>
            <person name="Fabbretti R."/>
            <person name="Stockinger H."/>
            <person name="Long L."/>
            <person name="Farmerie W.G."/>
            <person name="Oakey J."/>
            <person name="Boomsma J.J."/>
            <person name="Pamilo P."/>
            <person name="Yi S.V."/>
            <person name="Heinze J."/>
            <person name="Goodisman M.A."/>
            <person name="Farinelli L."/>
            <person name="Harshman K."/>
            <person name="Hulo N."/>
            <person name="Cerutti L."/>
            <person name="Xenarios I."/>
            <person name="Shoemaker D."/>
            <person name="Keller L."/>
        </authorList>
    </citation>
    <scope>NUCLEOTIDE SEQUENCE [LARGE SCALE GENOMIC DNA]</scope>
</reference>
<dbReference type="PANTHER" id="PTHR46579:SF1">
    <property type="entry name" value="F5_8 TYPE C DOMAIN-CONTAINING PROTEIN"/>
    <property type="match status" value="1"/>
</dbReference>
<accession>E9IVK9</accession>
<feature type="non-terminal residue" evidence="1">
    <location>
        <position position="72"/>
    </location>
</feature>
<gene>
    <name evidence="1" type="ORF">SINV_04342</name>
</gene>
<sequence length="72" mass="8617">MPRPLSDNSKWKASEWRSWLLFYILACLQNVLPDPILHHTALLVRSMYTLLQNTITDTELDVDYVRLRIRFK</sequence>
<proteinExistence type="predicted"/>
<dbReference type="HOGENOM" id="CLU_2725393_0_0_1"/>
<organism>
    <name type="scientific">Solenopsis invicta</name>
    <name type="common">Red imported fire ant</name>
    <name type="synonym">Solenopsis wagneri</name>
    <dbReference type="NCBI Taxonomy" id="13686"/>
    <lineage>
        <taxon>Eukaryota</taxon>
        <taxon>Metazoa</taxon>
        <taxon>Ecdysozoa</taxon>
        <taxon>Arthropoda</taxon>
        <taxon>Hexapoda</taxon>
        <taxon>Insecta</taxon>
        <taxon>Pterygota</taxon>
        <taxon>Neoptera</taxon>
        <taxon>Endopterygota</taxon>
        <taxon>Hymenoptera</taxon>
        <taxon>Apocrita</taxon>
        <taxon>Aculeata</taxon>
        <taxon>Formicoidea</taxon>
        <taxon>Formicidae</taxon>
        <taxon>Myrmicinae</taxon>
        <taxon>Solenopsis</taxon>
    </lineage>
</organism>
<protein>
    <submittedName>
        <fullName evidence="1">Uncharacterized protein</fullName>
    </submittedName>
</protein>
<evidence type="ECO:0000313" key="1">
    <source>
        <dbReference type="EMBL" id="EFZ15393.1"/>
    </source>
</evidence>
<name>E9IVK9_SOLIN</name>
<dbReference type="PANTHER" id="PTHR46579">
    <property type="entry name" value="F5/8 TYPE C DOMAIN-CONTAINING PROTEIN-RELATED"/>
    <property type="match status" value="1"/>
</dbReference>
<dbReference type="EMBL" id="GL766262">
    <property type="protein sequence ID" value="EFZ15393.1"/>
    <property type="molecule type" value="Genomic_DNA"/>
</dbReference>